<organism evidence="1 2">
    <name type="scientific">Caenorhabditis japonica</name>
    <dbReference type="NCBI Taxonomy" id="281687"/>
    <lineage>
        <taxon>Eukaryota</taxon>
        <taxon>Metazoa</taxon>
        <taxon>Ecdysozoa</taxon>
        <taxon>Nematoda</taxon>
        <taxon>Chromadorea</taxon>
        <taxon>Rhabditida</taxon>
        <taxon>Rhabditina</taxon>
        <taxon>Rhabditomorpha</taxon>
        <taxon>Rhabditoidea</taxon>
        <taxon>Rhabditidae</taxon>
        <taxon>Peloderinae</taxon>
        <taxon>Caenorhabditis</taxon>
    </lineage>
</organism>
<dbReference type="EnsemblMetazoa" id="CJA02806.1">
    <property type="protein sequence ID" value="CJA02806.1"/>
    <property type="gene ID" value="WBGene00122010"/>
</dbReference>
<dbReference type="Proteomes" id="UP000005237">
    <property type="component" value="Unassembled WGS sequence"/>
</dbReference>
<keyword evidence="2" id="KW-1185">Reference proteome</keyword>
<dbReference type="AlphaFoldDB" id="A0A8R1HLR1"/>
<reference evidence="2" key="1">
    <citation type="submission" date="2010-08" db="EMBL/GenBank/DDBJ databases">
        <authorList>
            <consortium name="Caenorhabditis japonica Sequencing Consortium"/>
            <person name="Wilson R.K."/>
        </authorList>
    </citation>
    <scope>NUCLEOTIDE SEQUENCE [LARGE SCALE GENOMIC DNA]</scope>
    <source>
        <strain evidence="2">DF5081</strain>
    </source>
</reference>
<sequence length="79" mass="8939">MMMMVVIVDDDQSAWRVRSRRGAHTDRNRAAHHTARCAVRAAQCRAIRVLDTLTESSRKSRWAFALDALLVQRDDACAA</sequence>
<accession>A0A8R1HLR1</accession>
<evidence type="ECO:0000313" key="2">
    <source>
        <dbReference type="Proteomes" id="UP000005237"/>
    </source>
</evidence>
<name>A0A8R1HLR1_CAEJA</name>
<protein>
    <submittedName>
        <fullName evidence="1">Uncharacterized protein</fullName>
    </submittedName>
</protein>
<evidence type="ECO:0000313" key="1">
    <source>
        <dbReference type="EnsemblMetazoa" id="CJA02806.1"/>
    </source>
</evidence>
<reference evidence="1" key="2">
    <citation type="submission" date="2022-06" db="UniProtKB">
        <authorList>
            <consortium name="EnsemblMetazoa"/>
        </authorList>
    </citation>
    <scope>IDENTIFICATION</scope>
    <source>
        <strain evidence="1">DF5081</strain>
    </source>
</reference>
<proteinExistence type="predicted"/>